<protein>
    <submittedName>
        <fullName evidence="2">Uncharacterized protein</fullName>
    </submittedName>
</protein>
<dbReference type="EMBL" id="GGEC01072701">
    <property type="protein sequence ID" value="MBX53185.1"/>
    <property type="molecule type" value="Transcribed_RNA"/>
</dbReference>
<proteinExistence type="predicted"/>
<dbReference type="AlphaFoldDB" id="A0A2P2PEP2"/>
<accession>A0A2P2PEP2</accession>
<keyword evidence="1" id="KW-0732">Signal</keyword>
<evidence type="ECO:0000313" key="2">
    <source>
        <dbReference type="EMBL" id="MBX53185.1"/>
    </source>
</evidence>
<feature type="chain" id="PRO_5015168199" evidence="1">
    <location>
        <begin position="19"/>
        <end position="38"/>
    </location>
</feature>
<feature type="signal peptide" evidence="1">
    <location>
        <begin position="1"/>
        <end position="18"/>
    </location>
</feature>
<organism evidence="2">
    <name type="scientific">Rhizophora mucronata</name>
    <name type="common">Asiatic mangrove</name>
    <dbReference type="NCBI Taxonomy" id="61149"/>
    <lineage>
        <taxon>Eukaryota</taxon>
        <taxon>Viridiplantae</taxon>
        <taxon>Streptophyta</taxon>
        <taxon>Embryophyta</taxon>
        <taxon>Tracheophyta</taxon>
        <taxon>Spermatophyta</taxon>
        <taxon>Magnoliopsida</taxon>
        <taxon>eudicotyledons</taxon>
        <taxon>Gunneridae</taxon>
        <taxon>Pentapetalae</taxon>
        <taxon>rosids</taxon>
        <taxon>fabids</taxon>
        <taxon>Malpighiales</taxon>
        <taxon>Rhizophoraceae</taxon>
        <taxon>Rhizophora</taxon>
    </lineage>
</organism>
<name>A0A2P2PEP2_RHIMU</name>
<sequence length="38" mass="4250">MVLFIFLVMWVLSFGLQALTHPTHTPPAGLQNKNGKIE</sequence>
<reference evidence="2" key="1">
    <citation type="submission" date="2018-02" db="EMBL/GenBank/DDBJ databases">
        <title>Rhizophora mucronata_Transcriptome.</title>
        <authorList>
            <person name="Meera S.P."/>
            <person name="Sreeshan A."/>
            <person name="Augustine A."/>
        </authorList>
    </citation>
    <scope>NUCLEOTIDE SEQUENCE</scope>
    <source>
        <tissue evidence="2">Leaf</tissue>
    </source>
</reference>
<evidence type="ECO:0000256" key="1">
    <source>
        <dbReference type="SAM" id="SignalP"/>
    </source>
</evidence>